<comment type="caution">
    <text evidence="2">The sequence shown here is derived from an EMBL/GenBank/DDBJ whole genome shotgun (WGS) entry which is preliminary data.</text>
</comment>
<proteinExistence type="predicted"/>
<protein>
    <submittedName>
        <fullName evidence="2">Uncharacterized protein</fullName>
    </submittedName>
</protein>
<evidence type="ECO:0000313" key="3">
    <source>
        <dbReference type="Proteomes" id="UP000319175"/>
    </source>
</evidence>
<name>A0A501QMH2_9FLAO</name>
<keyword evidence="3" id="KW-1185">Reference proteome</keyword>
<reference evidence="2 3" key="1">
    <citation type="submission" date="2019-06" db="EMBL/GenBank/DDBJ databases">
        <title>Flavobacterium sp. MaA-Y11 from geoumgang.</title>
        <authorList>
            <person name="Jeong S."/>
        </authorList>
    </citation>
    <scope>NUCLEOTIDE SEQUENCE [LARGE SCALE GENOMIC DNA]</scope>
    <source>
        <strain evidence="2 3">MaA-Y11</strain>
    </source>
</reference>
<evidence type="ECO:0000256" key="1">
    <source>
        <dbReference type="SAM" id="Coils"/>
    </source>
</evidence>
<gene>
    <name evidence="2" type="ORF">FJA49_00285</name>
</gene>
<dbReference type="Proteomes" id="UP000319175">
    <property type="component" value="Unassembled WGS sequence"/>
</dbReference>
<accession>A0A501QMH2</accession>
<keyword evidence="1" id="KW-0175">Coiled coil</keyword>
<dbReference type="AlphaFoldDB" id="A0A501QMH2"/>
<dbReference type="RefSeq" id="WP_139997657.1">
    <property type="nucleotide sequence ID" value="NZ_VFJE01000045.1"/>
</dbReference>
<feature type="coiled-coil region" evidence="1">
    <location>
        <begin position="53"/>
        <end position="80"/>
    </location>
</feature>
<evidence type="ECO:0000313" key="2">
    <source>
        <dbReference type="EMBL" id="TPD73664.1"/>
    </source>
</evidence>
<organism evidence="2 3">
    <name type="scientific">Flavobacterium microcysteis</name>
    <dbReference type="NCBI Taxonomy" id="2596891"/>
    <lineage>
        <taxon>Bacteria</taxon>
        <taxon>Pseudomonadati</taxon>
        <taxon>Bacteroidota</taxon>
        <taxon>Flavobacteriia</taxon>
        <taxon>Flavobacteriales</taxon>
        <taxon>Flavobacteriaceae</taxon>
        <taxon>Flavobacterium</taxon>
    </lineage>
</organism>
<dbReference type="OrthoDB" id="1338396at2"/>
<dbReference type="EMBL" id="VFJE01000045">
    <property type="protein sequence ID" value="TPD73664.1"/>
    <property type="molecule type" value="Genomic_DNA"/>
</dbReference>
<sequence length="205" mass="24666">MVYEKVNEFVITAGISRSTLYRFYKKNQEFWQETKLKNSKRLVPSTHAKYFDSEALFDELKTAQLENKSLRNLITCLADKDTLPRTFWDMDWSFFIMVAYQAERNKKSCFRLMHQLNEELTEKYGDDTKIRMFFTTEPFTNRKGYHNHFTLYIENKKLEPQACNDIKKFFEYDRIDITAYDMFKAGLFYMAKEGLQGDDWDILKN</sequence>